<comment type="caution">
    <text evidence="1">The sequence shown here is derived from an EMBL/GenBank/DDBJ whole genome shotgun (WGS) entry which is preliminary data.</text>
</comment>
<sequence>MSSKRMMFYLCYICNTLAIAKPIAKNRKPAKTCTDYDGPWPMMLTGATDDLRKYLLWHQTFAVSHTIAFNAIPFDKSLRSWVIMNITGDAVSADDEMKRKALGIIKETMWKEINFWAYATRVLTVVGVTKSVDEMVYMVTKSFDMHLIESKDDKGNNTSIWQLMGKPLAKDMDEHRRFLQTIRNPTKTYLTERLHQLLIKKRFVNCVWCKAETHPGWVCPFFSVMDWQGPLRPMKEPSTHLNSADQGPN</sequence>
<accession>A0A9P5NMA3</accession>
<organism evidence="1 2">
    <name type="scientific">Gymnopilus junonius</name>
    <name type="common">Spectacular rustgill mushroom</name>
    <name type="synonym">Gymnopilus spectabilis subsp. junonius</name>
    <dbReference type="NCBI Taxonomy" id="109634"/>
    <lineage>
        <taxon>Eukaryota</taxon>
        <taxon>Fungi</taxon>
        <taxon>Dikarya</taxon>
        <taxon>Basidiomycota</taxon>
        <taxon>Agaricomycotina</taxon>
        <taxon>Agaricomycetes</taxon>
        <taxon>Agaricomycetidae</taxon>
        <taxon>Agaricales</taxon>
        <taxon>Agaricineae</taxon>
        <taxon>Hymenogastraceae</taxon>
        <taxon>Gymnopilus</taxon>
    </lineage>
</organism>
<dbReference type="Proteomes" id="UP000724874">
    <property type="component" value="Unassembled WGS sequence"/>
</dbReference>
<reference evidence="1" key="1">
    <citation type="submission" date="2020-11" db="EMBL/GenBank/DDBJ databases">
        <authorList>
            <consortium name="DOE Joint Genome Institute"/>
            <person name="Ahrendt S."/>
            <person name="Riley R."/>
            <person name="Andreopoulos W."/>
            <person name="LaButti K."/>
            <person name="Pangilinan J."/>
            <person name="Ruiz-duenas F.J."/>
            <person name="Barrasa J.M."/>
            <person name="Sanchez-Garcia M."/>
            <person name="Camarero S."/>
            <person name="Miyauchi S."/>
            <person name="Serrano A."/>
            <person name="Linde D."/>
            <person name="Babiker R."/>
            <person name="Drula E."/>
            <person name="Ayuso-Fernandez I."/>
            <person name="Pacheco R."/>
            <person name="Padilla G."/>
            <person name="Ferreira P."/>
            <person name="Barriuso J."/>
            <person name="Kellner H."/>
            <person name="Castanera R."/>
            <person name="Alfaro M."/>
            <person name="Ramirez L."/>
            <person name="Pisabarro A.G."/>
            <person name="Kuo A."/>
            <person name="Tritt A."/>
            <person name="Lipzen A."/>
            <person name="He G."/>
            <person name="Yan M."/>
            <person name="Ng V."/>
            <person name="Cullen D."/>
            <person name="Martin F."/>
            <person name="Rosso M.-N."/>
            <person name="Henrissat B."/>
            <person name="Hibbett D."/>
            <person name="Martinez A.T."/>
            <person name="Grigoriev I.V."/>
        </authorList>
    </citation>
    <scope>NUCLEOTIDE SEQUENCE</scope>
    <source>
        <strain evidence="1">AH 44721</strain>
    </source>
</reference>
<dbReference type="EMBL" id="JADNYJ010000060">
    <property type="protein sequence ID" value="KAF8895867.1"/>
    <property type="molecule type" value="Genomic_DNA"/>
</dbReference>
<evidence type="ECO:0000313" key="1">
    <source>
        <dbReference type="EMBL" id="KAF8895867.1"/>
    </source>
</evidence>
<name>A0A9P5NMA3_GYMJU</name>
<evidence type="ECO:0000313" key="2">
    <source>
        <dbReference type="Proteomes" id="UP000724874"/>
    </source>
</evidence>
<gene>
    <name evidence="1" type="ORF">CPB84DRAFT_1748276</name>
</gene>
<dbReference type="OrthoDB" id="2755229at2759"/>
<dbReference type="AlphaFoldDB" id="A0A9P5NMA3"/>
<protein>
    <submittedName>
        <fullName evidence="1">Uncharacterized protein</fullName>
    </submittedName>
</protein>
<proteinExistence type="predicted"/>
<keyword evidence="2" id="KW-1185">Reference proteome</keyword>